<name>A0A7R8UUS1_HERIL</name>
<feature type="domain" description="Kazal-like" evidence="2">
    <location>
        <begin position="18"/>
        <end position="72"/>
    </location>
</feature>
<dbReference type="InParanoid" id="A0A7R8UUS1"/>
<organism evidence="3 4">
    <name type="scientific">Hermetia illucens</name>
    <name type="common">Black soldier fly</name>
    <dbReference type="NCBI Taxonomy" id="343691"/>
    <lineage>
        <taxon>Eukaryota</taxon>
        <taxon>Metazoa</taxon>
        <taxon>Ecdysozoa</taxon>
        <taxon>Arthropoda</taxon>
        <taxon>Hexapoda</taxon>
        <taxon>Insecta</taxon>
        <taxon>Pterygota</taxon>
        <taxon>Neoptera</taxon>
        <taxon>Endopterygota</taxon>
        <taxon>Diptera</taxon>
        <taxon>Brachycera</taxon>
        <taxon>Stratiomyomorpha</taxon>
        <taxon>Stratiomyidae</taxon>
        <taxon>Hermetiinae</taxon>
        <taxon>Hermetia</taxon>
    </lineage>
</organism>
<evidence type="ECO:0000256" key="1">
    <source>
        <dbReference type="SAM" id="SignalP"/>
    </source>
</evidence>
<dbReference type="InterPro" id="IPR002350">
    <property type="entry name" value="Kazal_dom"/>
</dbReference>
<dbReference type="Gene3D" id="3.30.60.30">
    <property type="match status" value="1"/>
</dbReference>
<dbReference type="InterPro" id="IPR036058">
    <property type="entry name" value="Kazal_dom_sf"/>
</dbReference>
<evidence type="ECO:0000259" key="2">
    <source>
        <dbReference type="PROSITE" id="PS51465"/>
    </source>
</evidence>
<gene>
    <name evidence="3" type="ORF">HERILL_LOCUS10099</name>
</gene>
<feature type="signal peptide" evidence="1">
    <location>
        <begin position="1"/>
        <end position="18"/>
    </location>
</feature>
<dbReference type="SUPFAM" id="SSF100895">
    <property type="entry name" value="Kazal-type serine protease inhibitors"/>
    <property type="match status" value="1"/>
</dbReference>
<reference evidence="3 4" key="1">
    <citation type="submission" date="2020-11" db="EMBL/GenBank/DDBJ databases">
        <authorList>
            <person name="Wallbank WR R."/>
            <person name="Pardo Diaz C."/>
            <person name="Kozak K."/>
            <person name="Martin S."/>
            <person name="Jiggins C."/>
            <person name="Moest M."/>
            <person name="Warren A I."/>
            <person name="Generalovic N T."/>
            <person name="Byers J.R.P. K."/>
            <person name="Montejo-Kovacevich G."/>
            <person name="Yen C E."/>
        </authorList>
    </citation>
    <scope>NUCLEOTIDE SEQUENCE [LARGE SCALE GENOMIC DNA]</scope>
</reference>
<accession>A0A7R8UUS1</accession>
<dbReference type="Proteomes" id="UP000594454">
    <property type="component" value="Chromosome 4"/>
</dbReference>
<dbReference type="AlphaFoldDB" id="A0A7R8UUS1"/>
<evidence type="ECO:0000313" key="4">
    <source>
        <dbReference type="Proteomes" id="UP000594454"/>
    </source>
</evidence>
<feature type="chain" id="PRO_5031243098" description="Kazal-like domain-containing protein" evidence="1">
    <location>
        <begin position="19"/>
        <end position="78"/>
    </location>
</feature>
<sequence>MYWLRYLCLLMVFSVIYAQSNKKCIRCPRMYRPVCAIEACNKRTFNSKCTMQRFNCVKNRKFKVQSQGLCDGDEAYVD</sequence>
<dbReference type="EMBL" id="LR899012">
    <property type="protein sequence ID" value="CAD7087388.1"/>
    <property type="molecule type" value="Genomic_DNA"/>
</dbReference>
<evidence type="ECO:0000313" key="3">
    <source>
        <dbReference type="EMBL" id="CAD7087388.1"/>
    </source>
</evidence>
<dbReference type="PROSITE" id="PS51465">
    <property type="entry name" value="KAZAL_2"/>
    <property type="match status" value="1"/>
</dbReference>
<protein>
    <recommendedName>
        <fullName evidence="2">Kazal-like domain-containing protein</fullName>
    </recommendedName>
</protein>
<keyword evidence="1" id="KW-0732">Signal</keyword>
<keyword evidence="4" id="KW-1185">Reference proteome</keyword>
<proteinExistence type="predicted"/>
<dbReference type="CDD" id="cd00104">
    <property type="entry name" value="KAZAL_FS"/>
    <property type="match status" value="1"/>
</dbReference>
<dbReference type="Pfam" id="PF07648">
    <property type="entry name" value="Kazal_2"/>
    <property type="match status" value="1"/>
</dbReference>